<name>A0A0S3SAJ0_PHAAN</name>
<proteinExistence type="predicted"/>
<dbReference type="CDD" id="cd09272">
    <property type="entry name" value="RNase_HI_RT_Ty1"/>
    <property type="match status" value="1"/>
</dbReference>
<accession>A0A0S3SAJ0</accession>
<sequence length="116" mass="13037">MTSEFIALASAGKKAEWLRNLMFEISLLPKPISPIAIHCDNATTLAKAYSQVYNGKSRHIGVRHSYVQGLIKDGIITIDFVRKMFNLADEFTKALTKDSISRMTIGIRMEPTINHK</sequence>
<gene>
    <name evidence="1" type="primary">Vigan.06G094400</name>
    <name evidence="1" type="ORF">VIGAN_06094400</name>
</gene>
<organism evidence="1 2">
    <name type="scientific">Vigna angularis var. angularis</name>
    <dbReference type="NCBI Taxonomy" id="157739"/>
    <lineage>
        <taxon>Eukaryota</taxon>
        <taxon>Viridiplantae</taxon>
        <taxon>Streptophyta</taxon>
        <taxon>Embryophyta</taxon>
        <taxon>Tracheophyta</taxon>
        <taxon>Spermatophyta</taxon>
        <taxon>Magnoliopsida</taxon>
        <taxon>eudicotyledons</taxon>
        <taxon>Gunneridae</taxon>
        <taxon>Pentapetalae</taxon>
        <taxon>rosids</taxon>
        <taxon>fabids</taxon>
        <taxon>Fabales</taxon>
        <taxon>Fabaceae</taxon>
        <taxon>Papilionoideae</taxon>
        <taxon>50 kb inversion clade</taxon>
        <taxon>NPAAA clade</taxon>
        <taxon>indigoferoid/millettioid clade</taxon>
        <taxon>Phaseoleae</taxon>
        <taxon>Vigna</taxon>
    </lineage>
</organism>
<dbReference type="AlphaFoldDB" id="A0A0S3SAJ0"/>
<evidence type="ECO:0000313" key="1">
    <source>
        <dbReference type="EMBL" id="BAT89843.1"/>
    </source>
</evidence>
<keyword evidence="2" id="KW-1185">Reference proteome</keyword>
<dbReference type="Proteomes" id="UP000291084">
    <property type="component" value="Chromosome 6"/>
</dbReference>
<evidence type="ECO:0000313" key="2">
    <source>
        <dbReference type="Proteomes" id="UP000291084"/>
    </source>
</evidence>
<dbReference type="EMBL" id="AP015039">
    <property type="protein sequence ID" value="BAT89843.1"/>
    <property type="molecule type" value="Genomic_DNA"/>
</dbReference>
<protein>
    <recommendedName>
        <fullName evidence="3">Zinc finger, CCHC-type</fullName>
    </recommendedName>
</protein>
<evidence type="ECO:0008006" key="3">
    <source>
        <dbReference type="Google" id="ProtNLM"/>
    </source>
</evidence>
<reference evidence="1 2" key="1">
    <citation type="journal article" date="2015" name="Sci. Rep.">
        <title>The power of single molecule real-time sequencing technology in the de novo assembly of a eukaryotic genome.</title>
        <authorList>
            <person name="Sakai H."/>
            <person name="Naito K."/>
            <person name="Ogiso-Tanaka E."/>
            <person name="Takahashi Y."/>
            <person name="Iseki K."/>
            <person name="Muto C."/>
            <person name="Satou K."/>
            <person name="Teruya K."/>
            <person name="Shiroma A."/>
            <person name="Shimoji M."/>
            <person name="Hirano T."/>
            <person name="Itoh T."/>
            <person name="Kaga A."/>
            <person name="Tomooka N."/>
        </authorList>
    </citation>
    <scope>NUCLEOTIDE SEQUENCE [LARGE SCALE GENOMIC DNA]</scope>
    <source>
        <strain evidence="2">cv. Shumari</strain>
    </source>
</reference>